<dbReference type="GO" id="GO:0003676">
    <property type="term" value="F:nucleic acid binding"/>
    <property type="evidence" value="ECO:0007669"/>
    <property type="project" value="InterPro"/>
</dbReference>
<evidence type="ECO:0000256" key="4">
    <source>
        <dbReference type="ARBA" id="ARBA00022806"/>
    </source>
</evidence>
<protein>
    <recommendedName>
        <fullName evidence="1">RNA helicase</fullName>
        <ecNumber evidence="1">3.6.4.13</ecNumber>
    </recommendedName>
</protein>
<dbReference type="AlphaFoldDB" id="A0AAV5VX50"/>
<keyword evidence="12" id="KW-1185">Reference proteome</keyword>
<feature type="compositionally biased region" description="Acidic residues" evidence="7">
    <location>
        <begin position="767"/>
        <end position="783"/>
    </location>
</feature>
<dbReference type="SUPFAM" id="SSF52540">
    <property type="entry name" value="P-loop containing nucleoside triphosphate hydrolases"/>
    <property type="match status" value="1"/>
</dbReference>
<dbReference type="SMART" id="SM00490">
    <property type="entry name" value="HELICc"/>
    <property type="match status" value="1"/>
</dbReference>
<gene>
    <name evidence="11" type="ORF">PFISCL1PPCAC_15499</name>
</gene>
<name>A0AAV5VX50_9BILA</name>
<evidence type="ECO:0000256" key="3">
    <source>
        <dbReference type="ARBA" id="ARBA00022801"/>
    </source>
</evidence>
<dbReference type="GO" id="GO:0003724">
    <property type="term" value="F:RNA helicase activity"/>
    <property type="evidence" value="ECO:0007669"/>
    <property type="project" value="UniProtKB-EC"/>
</dbReference>
<evidence type="ECO:0000313" key="12">
    <source>
        <dbReference type="Proteomes" id="UP001432322"/>
    </source>
</evidence>
<dbReference type="Gene3D" id="3.40.50.300">
    <property type="entry name" value="P-loop containing nucleotide triphosphate hydrolases"/>
    <property type="match status" value="2"/>
</dbReference>
<dbReference type="PANTHER" id="PTHR47959">
    <property type="entry name" value="ATP-DEPENDENT RNA HELICASE RHLE-RELATED"/>
    <property type="match status" value="1"/>
</dbReference>
<feature type="region of interest" description="Disordered" evidence="7">
    <location>
        <begin position="438"/>
        <end position="459"/>
    </location>
</feature>
<evidence type="ECO:0000256" key="7">
    <source>
        <dbReference type="SAM" id="MobiDB-lite"/>
    </source>
</evidence>
<dbReference type="Pfam" id="PF00270">
    <property type="entry name" value="DEAD"/>
    <property type="match status" value="1"/>
</dbReference>
<feature type="short sequence motif" description="Q motif" evidence="6">
    <location>
        <begin position="32"/>
        <end position="60"/>
    </location>
</feature>
<evidence type="ECO:0000259" key="10">
    <source>
        <dbReference type="PROSITE" id="PS51195"/>
    </source>
</evidence>
<evidence type="ECO:0000256" key="1">
    <source>
        <dbReference type="ARBA" id="ARBA00012552"/>
    </source>
</evidence>
<feature type="compositionally biased region" description="Acidic residues" evidence="7">
    <location>
        <begin position="799"/>
        <end position="808"/>
    </location>
</feature>
<dbReference type="GO" id="GO:0005829">
    <property type="term" value="C:cytosol"/>
    <property type="evidence" value="ECO:0007669"/>
    <property type="project" value="TreeGrafter"/>
</dbReference>
<dbReference type="PROSITE" id="PS51192">
    <property type="entry name" value="HELICASE_ATP_BIND_1"/>
    <property type="match status" value="1"/>
</dbReference>
<keyword evidence="5" id="KW-0067">ATP-binding</keyword>
<dbReference type="Pfam" id="PF00271">
    <property type="entry name" value="Helicase_C"/>
    <property type="match status" value="1"/>
</dbReference>
<dbReference type="PROSITE" id="PS00039">
    <property type="entry name" value="DEAD_ATP_HELICASE"/>
    <property type="match status" value="1"/>
</dbReference>
<dbReference type="PROSITE" id="PS51195">
    <property type="entry name" value="Q_MOTIF"/>
    <property type="match status" value="1"/>
</dbReference>
<evidence type="ECO:0000259" key="9">
    <source>
        <dbReference type="PROSITE" id="PS51194"/>
    </source>
</evidence>
<feature type="domain" description="Helicase C-terminal" evidence="9">
    <location>
        <begin position="259"/>
        <end position="409"/>
    </location>
</feature>
<keyword evidence="3" id="KW-0378">Hydrolase</keyword>
<dbReference type="InterPro" id="IPR014014">
    <property type="entry name" value="RNA_helicase_DEAD_Q_motif"/>
</dbReference>
<dbReference type="GO" id="GO:0043186">
    <property type="term" value="C:P granule"/>
    <property type="evidence" value="ECO:0007669"/>
    <property type="project" value="UniProtKB-ARBA"/>
</dbReference>
<dbReference type="InterPro" id="IPR011545">
    <property type="entry name" value="DEAD/DEAH_box_helicase_dom"/>
</dbReference>
<sequence length="841" mass="94572">MNEMTTTPDEVLFTEIVEVNEMERTSDVYSDGSFKSLLLSQSTLDNLLKHGFKKPSPVQVKAIPPGISGLDMLVQAKSGTGKTLVFAILAAENLKLSSKAVQKLVVAPTREIALQIGETIQKLAPRGTRIAVLTGGTSVYDDKEKLKKGVHVVVGTTGRLCQLSSEKSLNLGSLTLFVLDEADKMMSATFERDVNYLYSCVPSVRQVAVFSATYPPHLASSLTRFLRSAIHIRLNAEDVQLVGIKQYACFCMGFDPMYAAVSIFSSIQFKQAFLFCNKSEDCVRVANGLVEAGIEAAGISSQLEQSERADIVKRLKAHKIKVLVSTDLTSRGLDADNAELVINMDVPFEVETYLHRIGRAARYGGQGASLTLLCGKKDVSRFASFAREGGIRAKMAHIYSLPPTLTTDRDFFYTSPLFVSEISYPMMESRVGQEVASFEKGRGGGAENEDPIKNISSLNSEEGSNELSLDYSALLDKAVNLSSSMKKTPVLTEKEDDARSREIAKTIKKFKFIPSRAKKSTKYYMKGEMISIRDACSSHQWNQYASKKYDMTEDPFVKSVENEYEKSDGKKKGGKCELIASTSPTTSLSLHVIKEYSRKDMIALSKSKPGKVWQSYAETMWNLEEDPFVTEQWMRCSFTERIRQERKRDKEARSRVVAERNGSRIRLLAMGTISSRFLSWQGSFEEYCCEMKKTINEEKGKTKRGPIVSKRRCAEEYRIQVEQTGRMMRQVEMRYEHMLKIALGRVKEGEVQSEERDERMAIKEEKEVDDEDEWCNTGEEGEGEDRRGQHETAMAGDENYNENEDGEGDEHVQFSLYSSFNKNIEFARVFNAYLYSMSSYL</sequence>
<dbReference type="EC" id="3.6.4.13" evidence="1"/>
<dbReference type="InterPro" id="IPR050079">
    <property type="entry name" value="DEAD_box_RNA_helicase"/>
</dbReference>
<comment type="caution">
    <text evidence="11">The sequence shown here is derived from an EMBL/GenBank/DDBJ whole genome shotgun (WGS) entry which is preliminary data.</text>
</comment>
<dbReference type="Proteomes" id="UP001432322">
    <property type="component" value="Unassembled WGS sequence"/>
</dbReference>
<keyword evidence="4" id="KW-0347">Helicase</keyword>
<reference evidence="11" key="1">
    <citation type="submission" date="2023-10" db="EMBL/GenBank/DDBJ databases">
        <title>Genome assembly of Pristionchus species.</title>
        <authorList>
            <person name="Yoshida K."/>
            <person name="Sommer R.J."/>
        </authorList>
    </citation>
    <scope>NUCLEOTIDE SEQUENCE</scope>
    <source>
        <strain evidence="11">RS5133</strain>
    </source>
</reference>
<proteinExistence type="predicted"/>
<evidence type="ECO:0000259" key="8">
    <source>
        <dbReference type="PROSITE" id="PS51192"/>
    </source>
</evidence>
<dbReference type="InterPro" id="IPR000629">
    <property type="entry name" value="RNA-helicase_DEAD-box_CS"/>
</dbReference>
<evidence type="ECO:0000256" key="6">
    <source>
        <dbReference type="PROSITE-ProRule" id="PRU00552"/>
    </source>
</evidence>
<feature type="region of interest" description="Disordered" evidence="7">
    <location>
        <begin position="765"/>
        <end position="808"/>
    </location>
</feature>
<evidence type="ECO:0000256" key="2">
    <source>
        <dbReference type="ARBA" id="ARBA00022741"/>
    </source>
</evidence>
<dbReference type="InterPro" id="IPR014001">
    <property type="entry name" value="Helicase_ATP-bd"/>
</dbReference>
<dbReference type="SMART" id="SM00487">
    <property type="entry name" value="DEXDc"/>
    <property type="match status" value="1"/>
</dbReference>
<dbReference type="GO" id="GO:0005524">
    <property type="term" value="F:ATP binding"/>
    <property type="evidence" value="ECO:0007669"/>
    <property type="project" value="UniProtKB-KW"/>
</dbReference>
<feature type="domain" description="Helicase ATP-binding" evidence="8">
    <location>
        <begin position="63"/>
        <end position="232"/>
    </location>
</feature>
<evidence type="ECO:0000256" key="5">
    <source>
        <dbReference type="ARBA" id="ARBA00022840"/>
    </source>
</evidence>
<dbReference type="PANTHER" id="PTHR47959:SF1">
    <property type="entry name" value="ATP-DEPENDENT RNA HELICASE DBPA"/>
    <property type="match status" value="1"/>
</dbReference>
<dbReference type="EMBL" id="BTSY01000004">
    <property type="protein sequence ID" value="GMT24202.1"/>
    <property type="molecule type" value="Genomic_DNA"/>
</dbReference>
<feature type="domain" description="DEAD-box RNA helicase Q" evidence="10">
    <location>
        <begin position="32"/>
        <end position="60"/>
    </location>
</feature>
<dbReference type="CDD" id="cd18787">
    <property type="entry name" value="SF2_C_DEAD"/>
    <property type="match status" value="1"/>
</dbReference>
<keyword evidence="2" id="KW-0547">Nucleotide-binding</keyword>
<accession>A0AAV5VX50</accession>
<dbReference type="InterPro" id="IPR001650">
    <property type="entry name" value="Helicase_C-like"/>
</dbReference>
<organism evidence="11 12">
    <name type="scientific">Pristionchus fissidentatus</name>
    <dbReference type="NCBI Taxonomy" id="1538716"/>
    <lineage>
        <taxon>Eukaryota</taxon>
        <taxon>Metazoa</taxon>
        <taxon>Ecdysozoa</taxon>
        <taxon>Nematoda</taxon>
        <taxon>Chromadorea</taxon>
        <taxon>Rhabditida</taxon>
        <taxon>Rhabditina</taxon>
        <taxon>Diplogasteromorpha</taxon>
        <taxon>Diplogasteroidea</taxon>
        <taxon>Neodiplogasteridae</taxon>
        <taxon>Pristionchus</taxon>
    </lineage>
</organism>
<dbReference type="GO" id="GO:0016787">
    <property type="term" value="F:hydrolase activity"/>
    <property type="evidence" value="ECO:0007669"/>
    <property type="project" value="UniProtKB-KW"/>
</dbReference>
<dbReference type="PROSITE" id="PS51194">
    <property type="entry name" value="HELICASE_CTER"/>
    <property type="match status" value="1"/>
</dbReference>
<dbReference type="InterPro" id="IPR027417">
    <property type="entry name" value="P-loop_NTPase"/>
</dbReference>
<evidence type="ECO:0000313" key="11">
    <source>
        <dbReference type="EMBL" id="GMT24202.1"/>
    </source>
</evidence>